<sequence length="104" mass="12051">MEMSALPGFIPNGINENRLREWYAMKHLGNYNFPPTNVAHNMTHANTSSFFDCLDRVDDATLSFMIHELGLYSLQELPDLQVMFGNTNRAKSFPQSQRRFPLRQ</sequence>
<reference evidence="1" key="1">
    <citation type="submission" date="2020-04" db="EMBL/GenBank/DDBJ databases">
        <authorList>
            <person name="Alioto T."/>
            <person name="Alioto T."/>
            <person name="Gomez Garrido J."/>
        </authorList>
    </citation>
    <scope>NUCLEOTIDE SEQUENCE</scope>
    <source>
        <strain evidence="1">A484AB</strain>
    </source>
</reference>
<name>A0A6S7G3K0_PARCT</name>
<evidence type="ECO:0000313" key="2">
    <source>
        <dbReference type="Proteomes" id="UP001152795"/>
    </source>
</evidence>
<comment type="caution">
    <text evidence="1">The sequence shown here is derived from an EMBL/GenBank/DDBJ whole genome shotgun (WGS) entry which is preliminary data.</text>
</comment>
<protein>
    <submittedName>
        <fullName evidence="1">Uncharacterized protein</fullName>
    </submittedName>
</protein>
<organism evidence="1 2">
    <name type="scientific">Paramuricea clavata</name>
    <name type="common">Red gorgonian</name>
    <name type="synonym">Violescent sea-whip</name>
    <dbReference type="NCBI Taxonomy" id="317549"/>
    <lineage>
        <taxon>Eukaryota</taxon>
        <taxon>Metazoa</taxon>
        <taxon>Cnidaria</taxon>
        <taxon>Anthozoa</taxon>
        <taxon>Octocorallia</taxon>
        <taxon>Malacalcyonacea</taxon>
        <taxon>Plexauridae</taxon>
        <taxon>Paramuricea</taxon>
    </lineage>
</organism>
<dbReference type="AlphaFoldDB" id="A0A6S7G3K0"/>
<keyword evidence="2" id="KW-1185">Reference proteome</keyword>
<proteinExistence type="predicted"/>
<gene>
    <name evidence="1" type="ORF">PACLA_8A054938</name>
</gene>
<accession>A0A6S7G3K0</accession>
<evidence type="ECO:0000313" key="1">
    <source>
        <dbReference type="EMBL" id="CAB3983419.1"/>
    </source>
</evidence>
<dbReference type="EMBL" id="CACRXK020000609">
    <property type="protein sequence ID" value="CAB3983419.1"/>
    <property type="molecule type" value="Genomic_DNA"/>
</dbReference>
<dbReference type="Proteomes" id="UP001152795">
    <property type="component" value="Unassembled WGS sequence"/>
</dbReference>